<evidence type="ECO:0000256" key="1">
    <source>
        <dbReference type="SAM" id="MobiDB-lite"/>
    </source>
</evidence>
<evidence type="ECO:0000313" key="3">
    <source>
        <dbReference type="Proteomes" id="UP000671879"/>
    </source>
</evidence>
<sequence length="103" mass="11173">MDPVGKSAGVPSLLPSGRAADDREKARLEEACRDFEGIFLADLWKNMMKSARALGAGDKRTYAVLEDLAVEMSSESLSEGEGVGLWKVLYSQLVKALPEAKRS</sequence>
<evidence type="ECO:0000313" key="2">
    <source>
        <dbReference type="EMBL" id="QTX31489.1"/>
    </source>
</evidence>
<organism evidence="2 3">
    <name type="scientific">Aminithiophilus ramosus</name>
    <dbReference type="NCBI Taxonomy" id="3029084"/>
    <lineage>
        <taxon>Bacteria</taxon>
        <taxon>Thermotogati</taxon>
        <taxon>Synergistota</taxon>
        <taxon>Synergistia</taxon>
        <taxon>Synergistales</taxon>
        <taxon>Aminithiophilaceae</taxon>
        <taxon>Aminithiophilus</taxon>
    </lineage>
</organism>
<accession>A0A9Q7ADM1</accession>
<dbReference type="RefSeq" id="WP_274372654.1">
    <property type="nucleotide sequence ID" value="NZ_CP072943.1"/>
</dbReference>
<reference evidence="3" key="1">
    <citation type="submission" date="2021-04" db="EMBL/GenBank/DDBJ databases">
        <title>A novel Synergistetes isolate from a pyrite-forming mixed culture.</title>
        <authorList>
            <person name="Bunk B."/>
            <person name="Sproer C."/>
            <person name="Spring S."/>
            <person name="Pester M."/>
        </authorList>
    </citation>
    <scope>NUCLEOTIDE SEQUENCE [LARGE SCALE GENOMIC DNA]</scope>
    <source>
        <strain evidence="3">J.5.4.2-T.3.5.2</strain>
    </source>
</reference>
<dbReference type="KEGG" id="aram:KAR29_08925"/>
<gene>
    <name evidence="2" type="ORF">KAR29_08925</name>
</gene>
<protein>
    <recommendedName>
        <fullName evidence="4">Flagellar protein FlgJ N-terminal domain-containing protein</fullName>
    </recommendedName>
</protein>
<evidence type="ECO:0008006" key="4">
    <source>
        <dbReference type="Google" id="ProtNLM"/>
    </source>
</evidence>
<feature type="region of interest" description="Disordered" evidence="1">
    <location>
        <begin position="1"/>
        <end position="22"/>
    </location>
</feature>
<keyword evidence="3" id="KW-1185">Reference proteome</keyword>
<dbReference type="AlphaFoldDB" id="A0A9Q7ADM1"/>
<proteinExistence type="predicted"/>
<name>A0A9Q7ADM1_9BACT</name>
<dbReference type="EMBL" id="CP072943">
    <property type="protein sequence ID" value="QTX31489.1"/>
    <property type="molecule type" value="Genomic_DNA"/>
</dbReference>
<dbReference type="Proteomes" id="UP000671879">
    <property type="component" value="Chromosome"/>
</dbReference>